<accession>A0ABN9PBB8</accession>
<dbReference type="EMBL" id="CAUYUJ010000336">
    <property type="protein sequence ID" value="CAK0789981.1"/>
    <property type="molecule type" value="Genomic_DNA"/>
</dbReference>
<organism evidence="3 4">
    <name type="scientific">Prorocentrum cordatum</name>
    <dbReference type="NCBI Taxonomy" id="2364126"/>
    <lineage>
        <taxon>Eukaryota</taxon>
        <taxon>Sar</taxon>
        <taxon>Alveolata</taxon>
        <taxon>Dinophyceae</taxon>
        <taxon>Prorocentrales</taxon>
        <taxon>Prorocentraceae</taxon>
        <taxon>Prorocentrum</taxon>
    </lineage>
</organism>
<protein>
    <submittedName>
        <fullName evidence="3">Uncharacterized protein</fullName>
    </submittedName>
</protein>
<feature type="region of interest" description="Disordered" evidence="2">
    <location>
        <begin position="536"/>
        <end position="560"/>
    </location>
</feature>
<reference evidence="3" key="1">
    <citation type="submission" date="2023-10" db="EMBL/GenBank/DDBJ databases">
        <authorList>
            <person name="Chen Y."/>
            <person name="Shah S."/>
            <person name="Dougan E. K."/>
            <person name="Thang M."/>
            <person name="Chan C."/>
        </authorList>
    </citation>
    <scope>NUCLEOTIDE SEQUENCE [LARGE SCALE GENOMIC DNA]</scope>
</reference>
<proteinExistence type="inferred from homology"/>
<evidence type="ECO:0000256" key="1">
    <source>
        <dbReference type="ARBA" id="ARBA00005655"/>
    </source>
</evidence>
<evidence type="ECO:0000313" key="3">
    <source>
        <dbReference type="EMBL" id="CAK0789981.1"/>
    </source>
</evidence>
<evidence type="ECO:0000256" key="2">
    <source>
        <dbReference type="SAM" id="MobiDB-lite"/>
    </source>
</evidence>
<keyword evidence="4" id="KW-1185">Reference proteome</keyword>
<gene>
    <name evidence="3" type="ORF">PCOR1329_LOCUS1375</name>
</gene>
<dbReference type="Proteomes" id="UP001189429">
    <property type="component" value="Unassembled WGS sequence"/>
</dbReference>
<evidence type="ECO:0000313" key="4">
    <source>
        <dbReference type="Proteomes" id="UP001189429"/>
    </source>
</evidence>
<dbReference type="InterPro" id="IPR004882">
    <property type="entry name" value="Luc7-rel"/>
</dbReference>
<comment type="similarity">
    <text evidence="1">Belongs to the Luc7 family.</text>
</comment>
<sequence length="728" mass="79788">MFANQEGKVAVNSPIGACKKQHSEAMRERLKSDRDYRRYRRQYLGELQAALRRLVEDSNTKARRTRQKLLAGASCTAETTEAVDGHITAREMLVSEKVQAAEKMAEDGDMDASRDTMREAEDLAHEKYRLARLKGAGKGSRPVLDAAFIDDEALAIVARRPKDLDVAIDALLGTVLEVFECLHLQLNAAPGKTECTHVSLRSVSLANVKHRSSSTMRAYVPLAWKLYGSARVLEAHKLIFARTLFFTSLFFGLHVLVLAPALESHQRAKHGVRLDIQDFLANATCPACSELNEKIQNLASVVDGPTTTAKDLGDSAGRFGGRVEQGARGPAATGAATAANRRAYSEAPAAGRRPRNGELTWNGGIAAEAWIRPRVLDALPGDIRDRVNLRPRPGTVDISDVLLFYAMKTFSPGGAGEKAEATFDGDRPLDWTAGPLRARFTREALFLAPRIHAHSIRHMASAGADGAPGAKAVTPAAAGVFRAVFDQKQPRSQITHLVDDVGKKRVQSIHYHTCARSAPAASNTCTFAEPVALPPRRSALKRRSSDARGSHVSSLRGRSLQEAAVGSPQFGLGGVSGRGQCPAHLLKDLRWPTRQMITLQTIFEKVMGGRRLPPRKWQQLQDDQLFEDCSSDSSDHDGFATICPDSADEREHDFDDSKHIEHHNEQTDDFQNSMEADLAREEFDELPRKVEHALGQSGFGRARVNCQALRDCGLQRASALVRFVVMIT</sequence>
<name>A0ABN9PBB8_9DINO</name>
<dbReference type="Pfam" id="PF03194">
    <property type="entry name" value="LUC7"/>
    <property type="match status" value="1"/>
</dbReference>
<comment type="caution">
    <text evidence="3">The sequence shown here is derived from an EMBL/GenBank/DDBJ whole genome shotgun (WGS) entry which is preliminary data.</text>
</comment>
<feature type="region of interest" description="Disordered" evidence="2">
    <location>
        <begin position="313"/>
        <end position="355"/>
    </location>
</feature>
<feature type="compositionally biased region" description="Low complexity" evidence="2">
    <location>
        <begin position="326"/>
        <end position="342"/>
    </location>
</feature>